<gene>
    <name evidence="1" type="ORF">EYF80_035731</name>
</gene>
<sequence>MAEQMNAGLARLTTDEHSQEICRILHNLPKKVALRLKEGRRSLHCSRVGGCRLPPRVGIRHPGALEAAIFDAVENDWLRTNATNTVYPLLPPPPETHGFAHRRLWFRCPRPHRSSRHNAGRPHRCWRPGPAAPRRQDKVCLFPGPSVPLLDELLIPRHGRDKDNTQIKTNASSFVVVNRRKGKVISAAVNEIWKLFALIYTTGWMWKSYIWVCYEYSTICERDTSNFSKTDYYIDTICAKTL</sequence>
<name>A0A4Z2GLE4_9TELE</name>
<evidence type="ECO:0000313" key="2">
    <source>
        <dbReference type="Proteomes" id="UP000314294"/>
    </source>
</evidence>
<dbReference type="AlphaFoldDB" id="A0A4Z2GLE4"/>
<organism evidence="1 2">
    <name type="scientific">Liparis tanakae</name>
    <name type="common">Tanaka's snailfish</name>
    <dbReference type="NCBI Taxonomy" id="230148"/>
    <lineage>
        <taxon>Eukaryota</taxon>
        <taxon>Metazoa</taxon>
        <taxon>Chordata</taxon>
        <taxon>Craniata</taxon>
        <taxon>Vertebrata</taxon>
        <taxon>Euteleostomi</taxon>
        <taxon>Actinopterygii</taxon>
        <taxon>Neopterygii</taxon>
        <taxon>Teleostei</taxon>
        <taxon>Neoteleostei</taxon>
        <taxon>Acanthomorphata</taxon>
        <taxon>Eupercaria</taxon>
        <taxon>Perciformes</taxon>
        <taxon>Cottioidei</taxon>
        <taxon>Cottales</taxon>
        <taxon>Liparidae</taxon>
        <taxon>Liparis</taxon>
    </lineage>
</organism>
<accession>A0A4Z2GLE4</accession>
<proteinExistence type="predicted"/>
<evidence type="ECO:0000313" key="1">
    <source>
        <dbReference type="EMBL" id="TNN54040.1"/>
    </source>
</evidence>
<comment type="caution">
    <text evidence="1">The sequence shown here is derived from an EMBL/GenBank/DDBJ whole genome shotgun (WGS) entry which is preliminary data.</text>
</comment>
<reference evidence="1 2" key="1">
    <citation type="submission" date="2019-03" db="EMBL/GenBank/DDBJ databases">
        <title>First draft genome of Liparis tanakae, snailfish: a comprehensive survey of snailfish specific genes.</title>
        <authorList>
            <person name="Kim W."/>
            <person name="Song I."/>
            <person name="Jeong J.-H."/>
            <person name="Kim D."/>
            <person name="Kim S."/>
            <person name="Ryu S."/>
            <person name="Song J.Y."/>
            <person name="Lee S.K."/>
        </authorList>
    </citation>
    <scope>NUCLEOTIDE SEQUENCE [LARGE SCALE GENOMIC DNA]</scope>
    <source>
        <tissue evidence="1">Muscle</tissue>
    </source>
</reference>
<dbReference type="EMBL" id="SRLO01000497">
    <property type="protein sequence ID" value="TNN54040.1"/>
    <property type="molecule type" value="Genomic_DNA"/>
</dbReference>
<protein>
    <submittedName>
        <fullName evidence="1">Uncharacterized protein</fullName>
    </submittedName>
</protein>
<dbReference type="Proteomes" id="UP000314294">
    <property type="component" value="Unassembled WGS sequence"/>
</dbReference>
<keyword evidence="2" id="KW-1185">Reference proteome</keyword>